<dbReference type="OrthoDB" id="10591821at2759"/>
<name>L1IM90_GUITC</name>
<dbReference type="KEGG" id="gtt:GUITHDRAFT_116469"/>
<proteinExistence type="predicted"/>
<dbReference type="PaxDb" id="55529-EKX37356"/>
<dbReference type="InterPro" id="IPR013766">
    <property type="entry name" value="Thioredoxin_domain"/>
</dbReference>
<gene>
    <name evidence="2" type="ORF">GUITHDRAFT_116469</name>
</gene>
<evidence type="ECO:0000313" key="2">
    <source>
        <dbReference type="EMBL" id="EKX37356.1"/>
    </source>
</evidence>
<dbReference type="SUPFAM" id="SSF52833">
    <property type="entry name" value="Thioredoxin-like"/>
    <property type="match status" value="1"/>
</dbReference>
<reference evidence="4" key="2">
    <citation type="submission" date="2012-11" db="EMBL/GenBank/DDBJ databases">
        <authorList>
            <person name="Kuo A."/>
            <person name="Curtis B.A."/>
            <person name="Tanifuji G."/>
            <person name="Burki F."/>
            <person name="Gruber A."/>
            <person name="Irimia M."/>
            <person name="Maruyama S."/>
            <person name="Arias M.C."/>
            <person name="Ball S.G."/>
            <person name="Gile G.H."/>
            <person name="Hirakawa Y."/>
            <person name="Hopkins J.F."/>
            <person name="Rensing S.A."/>
            <person name="Schmutz J."/>
            <person name="Symeonidi A."/>
            <person name="Elias M."/>
            <person name="Eveleigh R.J."/>
            <person name="Herman E.K."/>
            <person name="Klute M.J."/>
            <person name="Nakayama T."/>
            <person name="Obornik M."/>
            <person name="Reyes-Prieto A."/>
            <person name="Armbrust E.V."/>
            <person name="Aves S.J."/>
            <person name="Beiko R.G."/>
            <person name="Coutinho P."/>
            <person name="Dacks J.B."/>
            <person name="Durnford D.G."/>
            <person name="Fast N.M."/>
            <person name="Green B.R."/>
            <person name="Grisdale C."/>
            <person name="Hempe F."/>
            <person name="Henrissat B."/>
            <person name="Hoppner M.P."/>
            <person name="Ishida K.-I."/>
            <person name="Kim E."/>
            <person name="Koreny L."/>
            <person name="Kroth P.G."/>
            <person name="Liu Y."/>
            <person name="Malik S.-B."/>
            <person name="Maier U.G."/>
            <person name="McRose D."/>
            <person name="Mock T."/>
            <person name="Neilson J.A."/>
            <person name="Onodera N.T."/>
            <person name="Poole A.M."/>
            <person name="Pritham E.J."/>
            <person name="Richards T.A."/>
            <person name="Rocap G."/>
            <person name="Roy S.W."/>
            <person name="Sarai C."/>
            <person name="Schaack S."/>
            <person name="Shirato S."/>
            <person name="Slamovits C.H."/>
            <person name="Spencer D.F."/>
            <person name="Suzuki S."/>
            <person name="Worden A.Z."/>
            <person name="Zauner S."/>
            <person name="Barry K."/>
            <person name="Bell C."/>
            <person name="Bharti A.K."/>
            <person name="Crow J.A."/>
            <person name="Grimwood J."/>
            <person name="Kramer R."/>
            <person name="Lindquist E."/>
            <person name="Lucas S."/>
            <person name="Salamov A."/>
            <person name="McFadden G.I."/>
            <person name="Lane C.E."/>
            <person name="Keeling P.J."/>
            <person name="Gray M.W."/>
            <person name="Grigoriev I.V."/>
            <person name="Archibald J.M."/>
        </authorList>
    </citation>
    <scope>NUCLEOTIDE SEQUENCE</scope>
    <source>
        <strain evidence="4">CCMP2712</strain>
    </source>
</reference>
<dbReference type="RefSeq" id="XP_005824336.1">
    <property type="nucleotide sequence ID" value="XM_005824279.1"/>
</dbReference>
<feature type="domain" description="Thioredoxin" evidence="1">
    <location>
        <begin position="70"/>
        <end position="168"/>
    </location>
</feature>
<dbReference type="AlphaFoldDB" id="L1IM90"/>
<evidence type="ECO:0000259" key="1">
    <source>
        <dbReference type="Pfam" id="PF00085"/>
    </source>
</evidence>
<dbReference type="InterPro" id="IPR036249">
    <property type="entry name" value="Thioredoxin-like_sf"/>
</dbReference>
<dbReference type="EMBL" id="JH993060">
    <property type="protein sequence ID" value="EKX37356.1"/>
    <property type="molecule type" value="Genomic_DNA"/>
</dbReference>
<reference evidence="2 4" key="1">
    <citation type="journal article" date="2012" name="Nature">
        <title>Algal genomes reveal evolutionary mosaicism and the fate of nucleomorphs.</title>
        <authorList>
            <consortium name="DOE Joint Genome Institute"/>
            <person name="Curtis B.A."/>
            <person name="Tanifuji G."/>
            <person name="Burki F."/>
            <person name="Gruber A."/>
            <person name="Irimia M."/>
            <person name="Maruyama S."/>
            <person name="Arias M.C."/>
            <person name="Ball S.G."/>
            <person name="Gile G.H."/>
            <person name="Hirakawa Y."/>
            <person name="Hopkins J.F."/>
            <person name="Kuo A."/>
            <person name="Rensing S.A."/>
            <person name="Schmutz J."/>
            <person name="Symeonidi A."/>
            <person name="Elias M."/>
            <person name="Eveleigh R.J."/>
            <person name="Herman E.K."/>
            <person name="Klute M.J."/>
            <person name="Nakayama T."/>
            <person name="Obornik M."/>
            <person name="Reyes-Prieto A."/>
            <person name="Armbrust E.V."/>
            <person name="Aves S.J."/>
            <person name="Beiko R.G."/>
            <person name="Coutinho P."/>
            <person name="Dacks J.B."/>
            <person name="Durnford D.G."/>
            <person name="Fast N.M."/>
            <person name="Green B.R."/>
            <person name="Grisdale C.J."/>
            <person name="Hempel F."/>
            <person name="Henrissat B."/>
            <person name="Hoppner M.P."/>
            <person name="Ishida K."/>
            <person name="Kim E."/>
            <person name="Koreny L."/>
            <person name="Kroth P.G."/>
            <person name="Liu Y."/>
            <person name="Malik S.B."/>
            <person name="Maier U.G."/>
            <person name="McRose D."/>
            <person name="Mock T."/>
            <person name="Neilson J.A."/>
            <person name="Onodera N.T."/>
            <person name="Poole A.M."/>
            <person name="Pritham E.J."/>
            <person name="Richards T.A."/>
            <person name="Rocap G."/>
            <person name="Roy S.W."/>
            <person name="Sarai C."/>
            <person name="Schaack S."/>
            <person name="Shirato S."/>
            <person name="Slamovits C.H."/>
            <person name="Spencer D.F."/>
            <person name="Suzuki S."/>
            <person name="Worden A.Z."/>
            <person name="Zauner S."/>
            <person name="Barry K."/>
            <person name="Bell C."/>
            <person name="Bharti A.K."/>
            <person name="Crow J.A."/>
            <person name="Grimwood J."/>
            <person name="Kramer R."/>
            <person name="Lindquist E."/>
            <person name="Lucas S."/>
            <person name="Salamov A."/>
            <person name="McFadden G.I."/>
            <person name="Lane C.E."/>
            <person name="Keeling P.J."/>
            <person name="Gray M.W."/>
            <person name="Grigoriev I.V."/>
            <person name="Archibald J.M."/>
        </authorList>
    </citation>
    <scope>NUCLEOTIDE SEQUENCE</scope>
    <source>
        <strain evidence="2 4">CCMP2712</strain>
    </source>
</reference>
<sequence length="178" mass="20061">MASRKVTILKIAKQLHAKNVPLKVSLKAASALATLTSLCDGGAGANQDAMDKYRRKVDKNWWSAIRAFTTEEEVKKMVMADTRHAHLLIFVAPGWCQWSQKQIAELQKNFDDLGEAQDRVHLIDVDDPANKELVQFEQVRSFPTIMVVQGNNIIGRVNGYKDFEHVHDMVFADSQVIV</sequence>
<dbReference type="Proteomes" id="UP000011087">
    <property type="component" value="Unassembled WGS sequence"/>
</dbReference>
<accession>L1IM90</accession>
<dbReference type="EnsemblProtists" id="EKX37356">
    <property type="protein sequence ID" value="EKX37356"/>
    <property type="gene ID" value="GUITHDRAFT_116469"/>
</dbReference>
<evidence type="ECO:0000313" key="3">
    <source>
        <dbReference type="EnsemblProtists" id="EKX37356"/>
    </source>
</evidence>
<dbReference type="Gene3D" id="3.40.30.10">
    <property type="entry name" value="Glutaredoxin"/>
    <property type="match status" value="1"/>
</dbReference>
<reference evidence="3" key="3">
    <citation type="submission" date="2016-03" db="UniProtKB">
        <authorList>
            <consortium name="EnsemblProtists"/>
        </authorList>
    </citation>
    <scope>IDENTIFICATION</scope>
</reference>
<evidence type="ECO:0000313" key="4">
    <source>
        <dbReference type="Proteomes" id="UP000011087"/>
    </source>
</evidence>
<dbReference type="HOGENOM" id="CLU_1513354_0_0_1"/>
<dbReference type="GeneID" id="17294076"/>
<keyword evidence="4" id="KW-1185">Reference proteome</keyword>
<organism evidence="2">
    <name type="scientific">Guillardia theta (strain CCMP2712)</name>
    <name type="common">Cryptophyte</name>
    <dbReference type="NCBI Taxonomy" id="905079"/>
    <lineage>
        <taxon>Eukaryota</taxon>
        <taxon>Cryptophyceae</taxon>
        <taxon>Pyrenomonadales</taxon>
        <taxon>Geminigeraceae</taxon>
        <taxon>Guillardia</taxon>
    </lineage>
</organism>
<dbReference type="Pfam" id="PF00085">
    <property type="entry name" value="Thioredoxin"/>
    <property type="match status" value="1"/>
</dbReference>
<protein>
    <recommendedName>
        <fullName evidence="1">Thioredoxin domain-containing protein</fullName>
    </recommendedName>
</protein>